<feature type="non-terminal residue" evidence="10">
    <location>
        <position position="102"/>
    </location>
</feature>
<dbReference type="GO" id="GO:0033554">
    <property type="term" value="P:cellular response to stress"/>
    <property type="evidence" value="ECO:0007669"/>
    <property type="project" value="TreeGrafter"/>
</dbReference>
<evidence type="ECO:0000259" key="9">
    <source>
        <dbReference type="Pfam" id="PF10417"/>
    </source>
</evidence>
<dbReference type="FunFam" id="3.40.30.10:FF:000274">
    <property type="entry name" value="PRDX1 isoform 3"/>
    <property type="match status" value="1"/>
</dbReference>
<dbReference type="InterPro" id="IPR036249">
    <property type="entry name" value="Thioredoxin-like_sf"/>
</dbReference>
<organism evidence="10 11">
    <name type="scientific">Rotaria magnacalcarata</name>
    <dbReference type="NCBI Taxonomy" id="392030"/>
    <lineage>
        <taxon>Eukaryota</taxon>
        <taxon>Metazoa</taxon>
        <taxon>Spiralia</taxon>
        <taxon>Gnathifera</taxon>
        <taxon>Rotifera</taxon>
        <taxon>Eurotatoria</taxon>
        <taxon>Bdelloidea</taxon>
        <taxon>Philodinida</taxon>
        <taxon>Philodinidae</taxon>
        <taxon>Rotaria</taxon>
    </lineage>
</organism>
<dbReference type="GO" id="GO:0042744">
    <property type="term" value="P:hydrogen peroxide catabolic process"/>
    <property type="evidence" value="ECO:0007669"/>
    <property type="project" value="TreeGrafter"/>
</dbReference>
<evidence type="ECO:0000259" key="8">
    <source>
        <dbReference type="Pfam" id="PF00578"/>
    </source>
</evidence>
<dbReference type="InterPro" id="IPR019479">
    <property type="entry name" value="Peroxiredoxin_C"/>
</dbReference>
<evidence type="ECO:0000256" key="2">
    <source>
        <dbReference type="ARBA" id="ARBA00013017"/>
    </source>
</evidence>
<feature type="domain" description="Peroxiredoxin C-terminal" evidence="9">
    <location>
        <begin position="69"/>
        <end position="95"/>
    </location>
</feature>
<dbReference type="PANTHER" id="PTHR10681:SF171">
    <property type="entry name" value="PEROXIREDOXIN 4"/>
    <property type="match status" value="1"/>
</dbReference>
<comment type="caution">
    <text evidence="10">The sequence shown here is derived from an EMBL/GenBank/DDBJ whole genome shotgun (WGS) entry which is preliminary data.</text>
</comment>
<evidence type="ECO:0000313" key="11">
    <source>
        <dbReference type="Proteomes" id="UP000681720"/>
    </source>
</evidence>
<accession>A0A8S3K819</accession>
<feature type="non-terminal residue" evidence="10">
    <location>
        <position position="1"/>
    </location>
</feature>
<dbReference type="EC" id="1.11.1.24" evidence="2"/>
<evidence type="ECO:0000256" key="3">
    <source>
        <dbReference type="ARBA" id="ARBA00022559"/>
    </source>
</evidence>
<protein>
    <recommendedName>
        <fullName evidence="2">thioredoxin-dependent peroxiredoxin</fullName>
        <ecNumber evidence="2">1.11.1.24</ecNumber>
    </recommendedName>
</protein>
<dbReference type="GO" id="GO:0008379">
    <property type="term" value="F:thioredoxin peroxidase activity"/>
    <property type="evidence" value="ECO:0007669"/>
    <property type="project" value="TreeGrafter"/>
</dbReference>
<keyword evidence="6" id="KW-0676">Redox-active center</keyword>
<keyword evidence="5" id="KW-0560">Oxidoreductase</keyword>
<dbReference type="Gene3D" id="3.40.30.10">
    <property type="entry name" value="Glutaredoxin"/>
    <property type="match status" value="1"/>
</dbReference>
<sequence length="102" mass="11376">QGGLGNIQIPLLSDLTHQISKDYGVYLQDVGHALRGLFIIDGRGILRQITMNDLPVGRSTDETIRLLQAFQYTDKHGEVCPAGWRPGADTIIPNPEEKLKYF</sequence>
<evidence type="ECO:0000313" key="10">
    <source>
        <dbReference type="EMBL" id="CAF5226689.1"/>
    </source>
</evidence>
<dbReference type="EMBL" id="CAJOBJ010378998">
    <property type="protein sequence ID" value="CAF5226689.1"/>
    <property type="molecule type" value="Genomic_DNA"/>
</dbReference>
<feature type="domain" description="Alkyl hydroperoxide reductase subunit C/ Thiol specific antioxidant" evidence="8">
    <location>
        <begin position="7"/>
        <end position="48"/>
    </location>
</feature>
<evidence type="ECO:0000256" key="7">
    <source>
        <dbReference type="ARBA" id="ARBA00049091"/>
    </source>
</evidence>
<keyword evidence="4" id="KW-0049">Antioxidant</keyword>
<dbReference type="GO" id="GO:0005829">
    <property type="term" value="C:cytosol"/>
    <property type="evidence" value="ECO:0007669"/>
    <property type="project" value="TreeGrafter"/>
</dbReference>
<dbReference type="InterPro" id="IPR050217">
    <property type="entry name" value="Peroxiredoxin"/>
</dbReference>
<name>A0A8S3K819_9BILA</name>
<gene>
    <name evidence="10" type="ORF">GIL414_LOCUS87250</name>
</gene>
<evidence type="ECO:0000256" key="1">
    <source>
        <dbReference type="ARBA" id="ARBA00009796"/>
    </source>
</evidence>
<dbReference type="Pfam" id="PF10417">
    <property type="entry name" value="1-cysPrx_C"/>
    <property type="match status" value="1"/>
</dbReference>
<evidence type="ECO:0000256" key="6">
    <source>
        <dbReference type="ARBA" id="ARBA00023284"/>
    </source>
</evidence>
<dbReference type="AlphaFoldDB" id="A0A8S3K819"/>
<dbReference type="GO" id="GO:0005783">
    <property type="term" value="C:endoplasmic reticulum"/>
    <property type="evidence" value="ECO:0007669"/>
    <property type="project" value="TreeGrafter"/>
</dbReference>
<reference evidence="10" key="1">
    <citation type="submission" date="2021-02" db="EMBL/GenBank/DDBJ databases">
        <authorList>
            <person name="Nowell W R."/>
        </authorList>
    </citation>
    <scope>NUCLEOTIDE SEQUENCE</scope>
</reference>
<keyword evidence="3" id="KW-0575">Peroxidase</keyword>
<comment type="similarity">
    <text evidence="1">Belongs to the peroxiredoxin family. AhpC/Prx1 subfamily.</text>
</comment>
<evidence type="ECO:0000256" key="4">
    <source>
        <dbReference type="ARBA" id="ARBA00022862"/>
    </source>
</evidence>
<evidence type="ECO:0000256" key="5">
    <source>
        <dbReference type="ARBA" id="ARBA00023002"/>
    </source>
</evidence>
<dbReference type="InterPro" id="IPR000866">
    <property type="entry name" value="AhpC/TSA"/>
</dbReference>
<dbReference type="Proteomes" id="UP000681720">
    <property type="component" value="Unassembled WGS sequence"/>
</dbReference>
<proteinExistence type="inferred from homology"/>
<dbReference type="PANTHER" id="PTHR10681">
    <property type="entry name" value="THIOREDOXIN PEROXIDASE"/>
    <property type="match status" value="1"/>
</dbReference>
<dbReference type="GO" id="GO:0045454">
    <property type="term" value="P:cell redox homeostasis"/>
    <property type="evidence" value="ECO:0007669"/>
    <property type="project" value="TreeGrafter"/>
</dbReference>
<dbReference type="GO" id="GO:0006979">
    <property type="term" value="P:response to oxidative stress"/>
    <property type="evidence" value="ECO:0007669"/>
    <property type="project" value="TreeGrafter"/>
</dbReference>
<dbReference type="Pfam" id="PF00578">
    <property type="entry name" value="AhpC-TSA"/>
    <property type="match status" value="1"/>
</dbReference>
<comment type="catalytic activity">
    <reaction evidence="7">
        <text>a hydroperoxide + [thioredoxin]-dithiol = an alcohol + [thioredoxin]-disulfide + H2O</text>
        <dbReference type="Rhea" id="RHEA:62620"/>
        <dbReference type="Rhea" id="RHEA-COMP:10698"/>
        <dbReference type="Rhea" id="RHEA-COMP:10700"/>
        <dbReference type="ChEBI" id="CHEBI:15377"/>
        <dbReference type="ChEBI" id="CHEBI:29950"/>
        <dbReference type="ChEBI" id="CHEBI:30879"/>
        <dbReference type="ChEBI" id="CHEBI:35924"/>
        <dbReference type="ChEBI" id="CHEBI:50058"/>
        <dbReference type="EC" id="1.11.1.24"/>
    </reaction>
</comment>
<dbReference type="SUPFAM" id="SSF52833">
    <property type="entry name" value="Thioredoxin-like"/>
    <property type="match status" value="1"/>
</dbReference>